<comment type="caution">
    <text evidence="2">The sequence shown here is derived from an EMBL/GenBank/DDBJ whole genome shotgun (WGS) entry which is preliminary data.</text>
</comment>
<dbReference type="InterPro" id="IPR012668">
    <property type="entry name" value="CHP02466"/>
</dbReference>
<dbReference type="Gene3D" id="2.60.120.620">
    <property type="entry name" value="q2cbj1_9rhob like domain"/>
    <property type="match status" value="1"/>
</dbReference>
<dbReference type="PROSITE" id="PS50005">
    <property type="entry name" value="TPR"/>
    <property type="match status" value="1"/>
</dbReference>
<reference evidence="3" key="1">
    <citation type="journal article" date="2019" name="Int. J. Syst. Evol. Microbiol.">
        <title>The Global Catalogue of Microorganisms (GCM) 10K type strain sequencing project: providing services to taxonomists for standard genome sequencing and annotation.</title>
        <authorList>
            <consortium name="The Broad Institute Genomics Platform"/>
            <consortium name="The Broad Institute Genome Sequencing Center for Infectious Disease"/>
            <person name="Wu L."/>
            <person name="Ma J."/>
        </authorList>
    </citation>
    <scope>NUCLEOTIDE SEQUENCE [LARGE SCALE GENOMIC DNA]</scope>
    <source>
        <strain evidence="3">CCUG 54329</strain>
    </source>
</reference>
<proteinExistence type="predicted"/>
<evidence type="ECO:0000256" key="1">
    <source>
        <dbReference type="PROSITE-ProRule" id="PRU00339"/>
    </source>
</evidence>
<dbReference type="Pfam" id="PF14559">
    <property type="entry name" value="TPR_19"/>
    <property type="match status" value="1"/>
</dbReference>
<name>A0ABW3P2F6_9SPHN</name>
<dbReference type="SMART" id="SM00028">
    <property type="entry name" value="TPR"/>
    <property type="match status" value="1"/>
</dbReference>
<dbReference type="Gene3D" id="1.25.40.10">
    <property type="entry name" value="Tetratricopeptide repeat domain"/>
    <property type="match status" value="1"/>
</dbReference>
<dbReference type="InterPro" id="IPR011990">
    <property type="entry name" value="TPR-like_helical_dom_sf"/>
</dbReference>
<dbReference type="RefSeq" id="WP_380912519.1">
    <property type="nucleotide sequence ID" value="NZ_JBHTLS010000130.1"/>
</dbReference>
<keyword evidence="1" id="KW-0802">TPR repeat</keyword>
<keyword evidence="3" id="KW-1185">Reference proteome</keyword>
<gene>
    <name evidence="2" type="ORF">ACFQ24_14755</name>
</gene>
<organism evidence="2 3">
    <name type="scientific">Sphingobium olei</name>
    <dbReference type="NCBI Taxonomy" id="420955"/>
    <lineage>
        <taxon>Bacteria</taxon>
        <taxon>Pseudomonadati</taxon>
        <taxon>Pseudomonadota</taxon>
        <taxon>Alphaproteobacteria</taxon>
        <taxon>Sphingomonadales</taxon>
        <taxon>Sphingomonadaceae</taxon>
        <taxon>Sphingobium</taxon>
    </lineage>
</organism>
<dbReference type="SUPFAM" id="SSF48452">
    <property type="entry name" value="TPR-like"/>
    <property type="match status" value="1"/>
</dbReference>
<dbReference type="InterPro" id="IPR019734">
    <property type="entry name" value="TPR_rpt"/>
</dbReference>
<evidence type="ECO:0000313" key="3">
    <source>
        <dbReference type="Proteomes" id="UP001597203"/>
    </source>
</evidence>
<accession>A0ABW3P2F6</accession>
<feature type="repeat" description="TPR" evidence="1">
    <location>
        <begin position="60"/>
        <end position="93"/>
    </location>
</feature>
<evidence type="ECO:0000313" key="2">
    <source>
        <dbReference type="EMBL" id="MFD1106124.1"/>
    </source>
</evidence>
<dbReference type="EMBL" id="JBHTLS010000130">
    <property type="protein sequence ID" value="MFD1106124.1"/>
    <property type="molecule type" value="Genomic_DNA"/>
</dbReference>
<protein>
    <submittedName>
        <fullName evidence="2">2OG-Fe(II) oxygenase family protein</fullName>
    </submittedName>
</protein>
<dbReference type="Pfam" id="PF13759">
    <property type="entry name" value="2OG-FeII_Oxy_5"/>
    <property type="match status" value="1"/>
</dbReference>
<dbReference type="Proteomes" id="UP001597203">
    <property type="component" value="Unassembled WGS sequence"/>
</dbReference>
<sequence length="511" mass="56217">MTHQLEVRLQRLQAELDPTKPGRANGADCTDFALDALDARRPDLAIKLLQPIAERGCQDAVIWQCLGLAFRDTQQMDKAVHALSRAHELSPTDPRIAMAVAQARFERGDPAAQLFERAAKLAPGHLGLLLNQAMALAAEGEVDKADTMLSGLLGRAPEWIEGHEALSLLRWMRGRAERFRDSLDRAIARHPANVGLRLSLYRILMQTDHAGDARIVLDAAGPLRDPALDASRACWEAEHGDSGVAMTLFNRLPGAVAKQVAITHVRLLLKAGHTGQAETRALAALDGGRNMAMWPYLSTIWRLTGNRRAAWLDGEPPYIENVNLGLSVNDLATLGEIVRGLHTANASFPAQSVRGGTQTDQPLFHRPEPELTHLRQYLIEAFRTFVDRLPPRQAGHPLLESARNDLRFQGSWSVRLEGGGFHVTHTHPHGWISAVFYIDRPSTEDMGRAPAGWLELGTPPPELGLNLPAYATVEPVPGRLVIFPSTMWHRTLPFASGERLTIACDLQPPAY</sequence>